<dbReference type="PANTHER" id="PTHR10704:SF44">
    <property type="entry name" value="LD35051P-RELATED"/>
    <property type="match status" value="1"/>
</dbReference>
<dbReference type="Pfam" id="PF13469">
    <property type="entry name" value="Sulfotransfer_3"/>
    <property type="match status" value="1"/>
</dbReference>
<evidence type="ECO:0000256" key="2">
    <source>
        <dbReference type="SAM" id="Phobius"/>
    </source>
</evidence>
<feature type="transmembrane region" description="Helical" evidence="2">
    <location>
        <begin position="50"/>
        <end position="67"/>
    </location>
</feature>
<gene>
    <name evidence="3" type="ORF">RRG08_063093</name>
</gene>
<evidence type="ECO:0008006" key="5">
    <source>
        <dbReference type="Google" id="ProtNLM"/>
    </source>
</evidence>
<evidence type="ECO:0000313" key="3">
    <source>
        <dbReference type="EMBL" id="KAK3749810.1"/>
    </source>
</evidence>
<protein>
    <recommendedName>
        <fullName evidence="5">Sulfotransferase</fullName>
    </recommendedName>
</protein>
<evidence type="ECO:0000256" key="1">
    <source>
        <dbReference type="SAM" id="MobiDB-lite"/>
    </source>
</evidence>
<keyword evidence="2" id="KW-0812">Transmembrane</keyword>
<dbReference type="PANTHER" id="PTHR10704">
    <property type="entry name" value="CARBOHYDRATE SULFOTRANSFERASE"/>
    <property type="match status" value="1"/>
</dbReference>
<dbReference type="Proteomes" id="UP001283361">
    <property type="component" value="Unassembled WGS sequence"/>
</dbReference>
<organism evidence="3 4">
    <name type="scientific">Elysia crispata</name>
    <name type="common">lettuce slug</name>
    <dbReference type="NCBI Taxonomy" id="231223"/>
    <lineage>
        <taxon>Eukaryota</taxon>
        <taxon>Metazoa</taxon>
        <taxon>Spiralia</taxon>
        <taxon>Lophotrochozoa</taxon>
        <taxon>Mollusca</taxon>
        <taxon>Gastropoda</taxon>
        <taxon>Heterobranchia</taxon>
        <taxon>Euthyneura</taxon>
        <taxon>Panpulmonata</taxon>
        <taxon>Sacoglossa</taxon>
        <taxon>Placobranchoidea</taxon>
        <taxon>Plakobranchidae</taxon>
        <taxon>Elysia</taxon>
    </lineage>
</organism>
<dbReference type="InterPro" id="IPR027417">
    <property type="entry name" value="P-loop_NTPase"/>
</dbReference>
<dbReference type="GO" id="GO:0001517">
    <property type="term" value="F:N-acetylglucosamine 6-O-sulfotransferase activity"/>
    <property type="evidence" value="ECO:0007669"/>
    <property type="project" value="TreeGrafter"/>
</dbReference>
<dbReference type="InterPro" id="IPR051135">
    <property type="entry name" value="Gal/GlcNAc/GalNAc_ST"/>
</dbReference>
<name>A0AAE0YL24_9GAST</name>
<comment type="caution">
    <text evidence="3">The sequence shown here is derived from an EMBL/GenBank/DDBJ whole genome shotgun (WGS) entry which is preliminary data.</text>
</comment>
<accession>A0AAE0YL24</accession>
<feature type="compositionally biased region" description="Basic and acidic residues" evidence="1">
    <location>
        <begin position="112"/>
        <end position="125"/>
    </location>
</feature>
<keyword evidence="2" id="KW-1133">Transmembrane helix</keyword>
<proteinExistence type="predicted"/>
<dbReference type="SUPFAM" id="SSF52540">
    <property type="entry name" value="P-loop containing nucleoside triphosphate hydrolases"/>
    <property type="match status" value="1"/>
</dbReference>
<dbReference type="GO" id="GO:0006044">
    <property type="term" value="P:N-acetylglucosamine metabolic process"/>
    <property type="evidence" value="ECO:0007669"/>
    <property type="project" value="TreeGrafter"/>
</dbReference>
<sequence length="448" mass="51433">MVSLAGDILQTFDDCSALRRSIWLQSTTLENSGHKHQAVTDMRTHRQVCLYWTALSSAAVLIVFCLLGRRDVKKLHNDQTHKTFERKNCYVQQRLQPPKIGSKASPSLSGKDAGRSRKSSECKPDSPRSVILLTYARSGSSLTSDIISVHPDVFAYYEPFHDLAKKFSSQRKLYRKVFHRYIYVTEIPEYRAAATRLLGKLVTCNYTGLSRNVTLNLHGCRSESTTELYRCVAESKNRTAEQNCLMEAQKKCENTRRVRLVKTIRLPVKIAATLVEKDPCSQLIYLVRDPRGSYYSKTKLPRDMWPDLEIDIQSSCSNLNEDVDALIQLKASYPERILAVRYETIAEQPVATFRRIYNFTGLEFTEAIAEFIYGKMFSKKDGGAFETYRSDPFEACYRWRRKISFKKSSTYDIRCREALSKLGYLPAGTLKDLRNLTRPLVAHRNIFS</sequence>
<keyword evidence="4" id="KW-1185">Reference proteome</keyword>
<dbReference type="GO" id="GO:0006790">
    <property type="term" value="P:sulfur compound metabolic process"/>
    <property type="evidence" value="ECO:0007669"/>
    <property type="project" value="TreeGrafter"/>
</dbReference>
<evidence type="ECO:0000313" key="4">
    <source>
        <dbReference type="Proteomes" id="UP001283361"/>
    </source>
</evidence>
<feature type="region of interest" description="Disordered" evidence="1">
    <location>
        <begin position="98"/>
        <end position="125"/>
    </location>
</feature>
<dbReference type="EMBL" id="JAWDGP010005925">
    <property type="protein sequence ID" value="KAK3749810.1"/>
    <property type="molecule type" value="Genomic_DNA"/>
</dbReference>
<dbReference type="AlphaFoldDB" id="A0AAE0YL24"/>
<dbReference type="Gene3D" id="3.40.50.300">
    <property type="entry name" value="P-loop containing nucleotide triphosphate hydrolases"/>
    <property type="match status" value="1"/>
</dbReference>
<keyword evidence="2" id="KW-0472">Membrane</keyword>
<reference evidence="3" key="1">
    <citation type="journal article" date="2023" name="G3 (Bethesda)">
        <title>A reference genome for the long-term kleptoplast-retaining sea slug Elysia crispata morphotype clarki.</title>
        <authorList>
            <person name="Eastman K.E."/>
            <person name="Pendleton A.L."/>
            <person name="Shaikh M.A."/>
            <person name="Suttiyut T."/>
            <person name="Ogas R."/>
            <person name="Tomko P."/>
            <person name="Gavelis G."/>
            <person name="Widhalm J.R."/>
            <person name="Wisecaver J.H."/>
        </authorList>
    </citation>
    <scope>NUCLEOTIDE SEQUENCE</scope>
    <source>
        <strain evidence="3">ECLA1</strain>
    </source>
</reference>